<reference evidence="1" key="1">
    <citation type="submission" date="2014-11" db="EMBL/GenBank/DDBJ databases">
        <authorList>
            <person name="Amaro Gonzalez C."/>
        </authorList>
    </citation>
    <scope>NUCLEOTIDE SEQUENCE</scope>
</reference>
<protein>
    <submittedName>
        <fullName evidence="1">Uncharacterized protein</fullName>
    </submittedName>
</protein>
<name>A0A0E9UX93_ANGAN</name>
<organism evidence="1">
    <name type="scientific">Anguilla anguilla</name>
    <name type="common">European freshwater eel</name>
    <name type="synonym">Muraena anguilla</name>
    <dbReference type="NCBI Taxonomy" id="7936"/>
    <lineage>
        <taxon>Eukaryota</taxon>
        <taxon>Metazoa</taxon>
        <taxon>Chordata</taxon>
        <taxon>Craniata</taxon>
        <taxon>Vertebrata</taxon>
        <taxon>Euteleostomi</taxon>
        <taxon>Actinopterygii</taxon>
        <taxon>Neopterygii</taxon>
        <taxon>Teleostei</taxon>
        <taxon>Anguilliformes</taxon>
        <taxon>Anguillidae</taxon>
        <taxon>Anguilla</taxon>
    </lineage>
</organism>
<proteinExistence type="predicted"/>
<dbReference type="AlphaFoldDB" id="A0A0E9UX93"/>
<dbReference type="EMBL" id="GBXM01038216">
    <property type="protein sequence ID" value="JAH70361.1"/>
    <property type="molecule type" value="Transcribed_RNA"/>
</dbReference>
<accession>A0A0E9UX93</accession>
<reference evidence="1" key="2">
    <citation type="journal article" date="2015" name="Fish Shellfish Immunol.">
        <title>Early steps in the European eel (Anguilla anguilla)-Vibrio vulnificus interaction in the gills: Role of the RtxA13 toxin.</title>
        <authorList>
            <person name="Callol A."/>
            <person name="Pajuelo D."/>
            <person name="Ebbesson L."/>
            <person name="Teles M."/>
            <person name="MacKenzie S."/>
            <person name="Amaro C."/>
        </authorList>
    </citation>
    <scope>NUCLEOTIDE SEQUENCE</scope>
</reference>
<evidence type="ECO:0000313" key="1">
    <source>
        <dbReference type="EMBL" id="JAH70361.1"/>
    </source>
</evidence>
<dbReference type="EMBL" id="GBXM01026166">
    <property type="protein sequence ID" value="JAH82411.1"/>
    <property type="molecule type" value="Transcribed_RNA"/>
</dbReference>
<sequence>MIEGGTACFFLDCIIQLLGLWKPLFMGIFTCTTD</sequence>